<reference evidence="16 17" key="2">
    <citation type="journal article" date="2016" name="Sci. Rep.">
        <title>The genome of Rhizobiales bacteria in predatory ants reveals urease gene functions but no genes for nitrogen fixation.</title>
        <authorList>
            <person name="Neuvonen M.M."/>
            <person name="Tamarit D."/>
            <person name="Naslund K."/>
            <person name="Liebig J."/>
            <person name="Feldhaar H."/>
            <person name="Moran N.A."/>
            <person name="Guy L."/>
            <person name="Andersson S.G."/>
        </authorList>
    </citation>
    <scope>NUCLEOTIDE SEQUENCE [LARGE SCALE GENOMIC DNA]</scope>
    <source>
        <strain evidence="16 17">Hsal</strain>
    </source>
</reference>
<protein>
    <recommendedName>
        <fullName evidence="13">Pyoverdine export ATP-binding/permease protein PvdT</fullName>
    </recommendedName>
</protein>
<dbReference type="PANTHER" id="PTHR30572">
    <property type="entry name" value="MEMBRANE COMPONENT OF TRANSPORTER-RELATED"/>
    <property type="match status" value="1"/>
</dbReference>
<evidence type="ECO:0000256" key="8">
    <source>
        <dbReference type="ARBA" id="ARBA00022967"/>
    </source>
</evidence>
<dbReference type="GO" id="GO:0098796">
    <property type="term" value="C:membrane protein complex"/>
    <property type="evidence" value="ECO:0007669"/>
    <property type="project" value="UniProtKB-ARBA"/>
</dbReference>
<dbReference type="STRING" id="1902579.BHV28_15330"/>
<dbReference type="SUPFAM" id="SSF52540">
    <property type="entry name" value="P-loop containing nucleoside triphosphate hydrolases"/>
    <property type="match status" value="1"/>
</dbReference>
<dbReference type="GO" id="GO:0005886">
    <property type="term" value="C:plasma membrane"/>
    <property type="evidence" value="ECO:0007669"/>
    <property type="project" value="UniProtKB-SubCell"/>
</dbReference>
<proteinExistence type="inferred from homology"/>
<dbReference type="GO" id="GO:0046677">
    <property type="term" value="P:response to antibiotic"/>
    <property type="evidence" value="ECO:0007669"/>
    <property type="project" value="UniProtKB-KW"/>
</dbReference>
<dbReference type="GO" id="GO:0016887">
    <property type="term" value="F:ATP hydrolysis activity"/>
    <property type="evidence" value="ECO:0007669"/>
    <property type="project" value="InterPro"/>
</dbReference>
<comment type="subcellular location">
    <subcellularLocation>
        <location evidence="1">Cell inner membrane</location>
        <topology evidence="1">Multi-pass membrane protein</topology>
    </subcellularLocation>
</comment>
<dbReference type="Pfam" id="PF02687">
    <property type="entry name" value="FtsX"/>
    <property type="match status" value="1"/>
</dbReference>
<evidence type="ECO:0000256" key="11">
    <source>
        <dbReference type="ARBA" id="ARBA00023251"/>
    </source>
</evidence>
<dbReference type="Proteomes" id="UP000188912">
    <property type="component" value="Chromosome"/>
</dbReference>
<evidence type="ECO:0000313" key="17">
    <source>
        <dbReference type="Proteomes" id="UP000188912"/>
    </source>
</evidence>
<feature type="transmembrane region" description="Helical" evidence="14">
    <location>
        <begin position="284"/>
        <end position="303"/>
    </location>
</feature>
<dbReference type="PANTHER" id="PTHR30572:SF14">
    <property type="entry name" value="MACROLIDE EXPORT ATP-BINDING_PERMEASE PROTEIN MACB"/>
    <property type="match status" value="1"/>
</dbReference>
<keyword evidence="5 14" id="KW-0812">Transmembrane</keyword>
<dbReference type="SMART" id="SM00382">
    <property type="entry name" value="AAA"/>
    <property type="match status" value="1"/>
</dbReference>
<dbReference type="Pfam" id="PF00005">
    <property type="entry name" value="ABC_tran"/>
    <property type="match status" value="1"/>
</dbReference>
<dbReference type="InterPro" id="IPR003593">
    <property type="entry name" value="AAA+_ATPase"/>
</dbReference>
<dbReference type="GO" id="GO:0022857">
    <property type="term" value="F:transmembrane transporter activity"/>
    <property type="evidence" value="ECO:0007669"/>
    <property type="project" value="TreeGrafter"/>
</dbReference>
<evidence type="ECO:0000256" key="5">
    <source>
        <dbReference type="ARBA" id="ARBA00022692"/>
    </source>
</evidence>
<keyword evidence="8" id="KW-1278">Translocase</keyword>
<dbReference type="Gene3D" id="3.40.50.300">
    <property type="entry name" value="P-loop containing nucleotide triphosphate hydrolases"/>
    <property type="match status" value="1"/>
</dbReference>
<feature type="transmembrane region" description="Helical" evidence="14">
    <location>
        <begin position="531"/>
        <end position="559"/>
    </location>
</feature>
<keyword evidence="7" id="KW-0067">ATP-binding</keyword>
<keyword evidence="11" id="KW-0046">Antibiotic resistance</keyword>
<keyword evidence="3" id="KW-1003">Cell membrane</keyword>
<evidence type="ECO:0000256" key="13">
    <source>
        <dbReference type="ARBA" id="ARBA00041199"/>
    </source>
</evidence>
<dbReference type="InterPro" id="IPR017911">
    <property type="entry name" value="MacB-like_ATP-bd"/>
</dbReference>
<evidence type="ECO:0000256" key="9">
    <source>
        <dbReference type="ARBA" id="ARBA00022989"/>
    </source>
</evidence>
<keyword evidence="9 14" id="KW-1133">Transmembrane helix</keyword>
<evidence type="ECO:0000256" key="1">
    <source>
        <dbReference type="ARBA" id="ARBA00004429"/>
    </source>
</evidence>
<dbReference type="InterPro" id="IPR003439">
    <property type="entry name" value="ABC_transporter-like_ATP-bd"/>
</dbReference>
<sequence length="659" mass="70829">MIADKNALIVLSDIRRDYGRGEAAVTILKGINLTINKGEMVAIVGASGSGKSTLMNILGCLDRPTSGSYHIGKQETASLDSDALSQLRRNHFGFIFQRYHLLGELTALGNVEIPAIYAGHPTHMRKERATALLTRLGMGERVNHCPSQLSGGQQQRVSIARALMNDGEIILADEPTGALDKHSGEEVLRILEELHAEGRTIIIVTHDMAVARRAERIIEISDGEILSDSRNKPADVMCGESDIAVKEKNAIAASASFWQAMTDRVREAFRMALLSMNAHRMRTFLTMLGVIIGIAAVVSMVALGNGTQQRILDDMNQMGTNTLTIFAGKSMADVRAAKVTTLVEADARALAEQPYVAAVTPMVSTSSTIRRGAIEANASISGVGEQYFATEGAKLVEGRLFDAASVTSRALDLVIEKDAVNTLFPDGENPIGQTVLVGAVAAHIAGVIETPQRYGPSGDTLSLYLPYTTVQTRFLGNTILRYISLRVAPDADSRLAEQAVTRFLTMRHGSQDFFIRNSQEFVERVMQSANVLTLLVASIALISLLVGGIGVMNIMLVTVSERINEIGVRMAVGARQSDILQQFLIEAVLVCLVGGMLGIALGLSVGVLFDAFGSPFKLVYSVPSIITAFVFSTLIGIVFGYLPARNASKLDPVAALSRD</sequence>
<evidence type="ECO:0000256" key="12">
    <source>
        <dbReference type="ARBA" id="ARBA00038388"/>
    </source>
</evidence>
<dbReference type="InterPro" id="IPR025857">
    <property type="entry name" value="MacB_PCD"/>
</dbReference>
<evidence type="ECO:0000256" key="14">
    <source>
        <dbReference type="SAM" id="Phobius"/>
    </source>
</evidence>
<evidence type="ECO:0000256" key="6">
    <source>
        <dbReference type="ARBA" id="ARBA00022741"/>
    </source>
</evidence>
<dbReference type="InterPro" id="IPR050250">
    <property type="entry name" value="Macrolide_Exporter_MacB"/>
</dbReference>
<reference evidence="16 17" key="1">
    <citation type="journal article" date="2010" name="Science">
        <title>Genomic comparison of the ants Camponotus floridanus and Harpegnathos saltator.</title>
        <authorList>
            <person name="Bonasio R."/>
            <person name="Zhang G."/>
            <person name="Ye C."/>
            <person name="Mutti N.S."/>
            <person name="Fang X."/>
            <person name="Qin N."/>
            <person name="Donahue G."/>
            <person name="Yang P."/>
            <person name="Li Q."/>
            <person name="Li C."/>
            <person name="Zhang P."/>
            <person name="Huang Z."/>
            <person name="Berger S.L."/>
            <person name="Reinberg D."/>
            <person name="Wang J."/>
            <person name="Liebig J."/>
        </authorList>
    </citation>
    <scope>NUCLEOTIDE SEQUENCE [LARGE SCALE GENOMIC DNA]</scope>
    <source>
        <strain evidence="16 17">Hsal</strain>
    </source>
</reference>
<dbReference type="PROSITE" id="PS00211">
    <property type="entry name" value="ABC_TRANSPORTER_1"/>
    <property type="match status" value="1"/>
</dbReference>
<evidence type="ECO:0000256" key="7">
    <source>
        <dbReference type="ARBA" id="ARBA00022840"/>
    </source>
</evidence>
<keyword evidence="2" id="KW-0813">Transport</keyword>
<feature type="transmembrane region" description="Helical" evidence="14">
    <location>
        <begin position="621"/>
        <end position="642"/>
    </location>
</feature>
<evidence type="ECO:0000256" key="3">
    <source>
        <dbReference type="ARBA" id="ARBA00022475"/>
    </source>
</evidence>
<dbReference type="InterPro" id="IPR017871">
    <property type="entry name" value="ABC_transporter-like_CS"/>
</dbReference>
<organism evidence="16 17">
    <name type="scientific">Candidatus Tokpelaia hoelldobleri</name>
    <dbReference type="NCBI Taxonomy" id="1902579"/>
    <lineage>
        <taxon>Bacteria</taxon>
        <taxon>Pseudomonadati</taxon>
        <taxon>Pseudomonadota</taxon>
        <taxon>Alphaproteobacteria</taxon>
        <taxon>Hyphomicrobiales</taxon>
        <taxon>Candidatus Tokpelaia</taxon>
    </lineage>
</organism>
<dbReference type="KEGG" id="thd:BHV28_15330"/>
<feature type="domain" description="ABC transporter" evidence="15">
    <location>
        <begin position="9"/>
        <end position="247"/>
    </location>
</feature>
<feature type="transmembrane region" description="Helical" evidence="14">
    <location>
        <begin position="583"/>
        <end position="609"/>
    </location>
</feature>
<dbReference type="GO" id="GO:0005524">
    <property type="term" value="F:ATP binding"/>
    <property type="evidence" value="ECO:0007669"/>
    <property type="project" value="UniProtKB-KW"/>
</dbReference>
<evidence type="ECO:0000259" key="15">
    <source>
        <dbReference type="PROSITE" id="PS50893"/>
    </source>
</evidence>
<evidence type="ECO:0000256" key="4">
    <source>
        <dbReference type="ARBA" id="ARBA00022519"/>
    </source>
</evidence>
<dbReference type="PROSITE" id="PS50893">
    <property type="entry name" value="ABC_TRANSPORTER_2"/>
    <property type="match status" value="1"/>
</dbReference>
<dbReference type="FunFam" id="3.40.50.300:FF:000032">
    <property type="entry name" value="Export ABC transporter ATP-binding protein"/>
    <property type="match status" value="1"/>
</dbReference>
<evidence type="ECO:0000313" key="16">
    <source>
        <dbReference type="EMBL" id="AQS42213.1"/>
    </source>
</evidence>
<gene>
    <name evidence="16" type="ORF">BHV28_15330</name>
</gene>
<keyword evidence="17" id="KW-1185">Reference proteome</keyword>
<evidence type="ECO:0000256" key="2">
    <source>
        <dbReference type="ARBA" id="ARBA00022448"/>
    </source>
</evidence>
<dbReference type="CDD" id="cd03255">
    <property type="entry name" value="ABC_MJ0796_LolCDE_FtsE"/>
    <property type="match status" value="1"/>
</dbReference>
<dbReference type="InterPro" id="IPR003838">
    <property type="entry name" value="ABC3_permease_C"/>
</dbReference>
<comment type="similarity">
    <text evidence="12">Belongs to the ABC transporter superfamily. Macrolide exporter (TC 3.A.1.122) family.</text>
</comment>
<dbReference type="InterPro" id="IPR027417">
    <property type="entry name" value="P-loop_NTPase"/>
</dbReference>
<dbReference type="AlphaFoldDB" id="A0A1U9JWI5"/>
<keyword evidence="4" id="KW-0997">Cell inner membrane</keyword>
<keyword evidence="10 14" id="KW-0472">Membrane</keyword>
<accession>A0A1U9JWI5</accession>
<keyword evidence="6" id="KW-0547">Nucleotide-binding</keyword>
<dbReference type="Pfam" id="PF12704">
    <property type="entry name" value="MacB_PCD"/>
    <property type="match status" value="1"/>
</dbReference>
<name>A0A1U9JWI5_9HYPH</name>
<evidence type="ECO:0000256" key="10">
    <source>
        <dbReference type="ARBA" id="ARBA00023136"/>
    </source>
</evidence>
<dbReference type="EMBL" id="CP017315">
    <property type="protein sequence ID" value="AQS42213.1"/>
    <property type="molecule type" value="Genomic_DNA"/>
</dbReference>